<evidence type="ECO:0000259" key="13">
    <source>
        <dbReference type="Pfam" id="PF02223"/>
    </source>
</evidence>
<dbReference type="CDD" id="cd01672">
    <property type="entry name" value="TMPK"/>
    <property type="match status" value="1"/>
</dbReference>
<evidence type="ECO:0000256" key="3">
    <source>
        <dbReference type="ARBA" id="ARBA00017144"/>
    </source>
</evidence>
<dbReference type="SUPFAM" id="SSF52540">
    <property type="entry name" value="P-loop containing nucleoside triphosphate hydrolases"/>
    <property type="match status" value="1"/>
</dbReference>
<evidence type="ECO:0000313" key="15">
    <source>
        <dbReference type="Proteomes" id="UP000198924"/>
    </source>
</evidence>
<name>A0A1I3Z1A4_9GAMM</name>
<feature type="binding site" evidence="12">
    <location>
        <begin position="10"/>
        <end position="17"/>
    </location>
    <ligand>
        <name>ATP</name>
        <dbReference type="ChEBI" id="CHEBI:30616"/>
    </ligand>
</feature>
<dbReference type="GO" id="GO:0006233">
    <property type="term" value="P:dTDP biosynthetic process"/>
    <property type="evidence" value="ECO:0007669"/>
    <property type="project" value="InterPro"/>
</dbReference>
<evidence type="ECO:0000256" key="8">
    <source>
        <dbReference type="ARBA" id="ARBA00022840"/>
    </source>
</evidence>
<organism evidence="14 15">
    <name type="scientific">Methylophaga sulfidovorans</name>
    <dbReference type="NCBI Taxonomy" id="45496"/>
    <lineage>
        <taxon>Bacteria</taxon>
        <taxon>Pseudomonadati</taxon>
        <taxon>Pseudomonadota</taxon>
        <taxon>Gammaproteobacteria</taxon>
        <taxon>Thiotrichales</taxon>
        <taxon>Piscirickettsiaceae</taxon>
        <taxon>Methylophaga</taxon>
    </lineage>
</organism>
<evidence type="ECO:0000256" key="6">
    <source>
        <dbReference type="ARBA" id="ARBA00022741"/>
    </source>
</evidence>
<reference evidence="15" key="1">
    <citation type="submission" date="2016-10" db="EMBL/GenBank/DDBJ databases">
        <authorList>
            <person name="Varghese N."/>
            <person name="Submissions S."/>
        </authorList>
    </citation>
    <scope>NUCLEOTIDE SEQUENCE [LARGE SCALE GENOMIC DNA]</scope>
    <source>
        <strain evidence="15">DSM 11578</strain>
    </source>
</reference>
<keyword evidence="5 12" id="KW-0545">Nucleotide biosynthesis</keyword>
<comment type="function">
    <text evidence="11 12">Phosphorylation of dTMP to form dTDP in both de novo and salvage pathways of dTTP synthesis.</text>
</comment>
<dbReference type="FunFam" id="3.40.50.300:FF:000225">
    <property type="entry name" value="Thymidylate kinase"/>
    <property type="match status" value="1"/>
</dbReference>
<evidence type="ECO:0000256" key="11">
    <source>
        <dbReference type="ARBA" id="ARBA00057735"/>
    </source>
</evidence>
<dbReference type="Proteomes" id="UP000198924">
    <property type="component" value="Unassembled WGS sequence"/>
</dbReference>
<dbReference type="RefSeq" id="WP_091713760.1">
    <property type="nucleotide sequence ID" value="NZ_FOSH01000009.1"/>
</dbReference>
<dbReference type="GO" id="GO:0004798">
    <property type="term" value="F:dTMP kinase activity"/>
    <property type="evidence" value="ECO:0007669"/>
    <property type="project" value="UniProtKB-UniRule"/>
</dbReference>
<dbReference type="GO" id="GO:0005524">
    <property type="term" value="F:ATP binding"/>
    <property type="evidence" value="ECO:0007669"/>
    <property type="project" value="UniProtKB-UniRule"/>
</dbReference>
<protein>
    <recommendedName>
        <fullName evidence="3 12">Thymidylate kinase</fullName>
        <ecNumber evidence="2 12">2.7.4.9</ecNumber>
    </recommendedName>
    <alternativeName>
        <fullName evidence="9 12">dTMP kinase</fullName>
    </alternativeName>
</protein>
<gene>
    <name evidence="12" type="primary">tmk</name>
    <name evidence="14" type="ORF">SAMN04488079_10973</name>
</gene>
<evidence type="ECO:0000256" key="1">
    <source>
        <dbReference type="ARBA" id="ARBA00009776"/>
    </source>
</evidence>
<dbReference type="PANTHER" id="PTHR10344:SF4">
    <property type="entry name" value="UMP-CMP KINASE 2, MITOCHONDRIAL"/>
    <property type="match status" value="1"/>
</dbReference>
<sequence length="209" mass="23515">MTGKFISVEGIEGAGKSTQIQFIKSYLENFNKSVIVTREPGGTPLGEEIRELLLRPRKEGMSDDTELLLMFAARAEHIKQVISPALAAGKWVVCDRFVDATFAYQGGGRGIDAQRISSLSDWTLNGLSTDLTLLFDLPVHIGQQRVNQRLLEKDRFEQEKTDFFEKIRLCYLDRAVNEPKRIQIIDASQSIDNIQQQVSISLNKLLESA</sequence>
<comment type="catalytic activity">
    <reaction evidence="10 12">
        <text>dTMP + ATP = dTDP + ADP</text>
        <dbReference type="Rhea" id="RHEA:13517"/>
        <dbReference type="ChEBI" id="CHEBI:30616"/>
        <dbReference type="ChEBI" id="CHEBI:58369"/>
        <dbReference type="ChEBI" id="CHEBI:63528"/>
        <dbReference type="ChEBI" id="CHEBI:456216"/>
        <dbReference type="EC" id="2.7.4.9"/>
    </reaction>
</comment>
<dbReference type="STRING" id="45496.SAMN04488079_10973"/>
<evidence type="ECO:0000256" key="7">
    <source>
        <dbReference type="ARBA" id="ARBA00022777"/>
    </source>
</evidence>
<dbReference type="GO" id="GO:0006235">
    <property type="term" value="P:dTTP biosynthetic process"/>
    <property type="evidence" value="ECO:0007669"/>
    <property type="project" value="UniProtKB-UniRule"/>
</dbReference>
<dbReference type="AlphaFoldDB" id="A0A1I3Z1A4"/>
<dbReference type="Pfam" id="PF02223">
    <property type="entry name" value="Thymidylate_kin"/>
    <property type="match status" value="1"/>
</dbReference>
<dbReference type="EC" id="2.7.4.9" evidence="2 12"/>
<evidence type="ECO:0000313" key="14">
    <source>
        <dbReference type="EMBL" id="SFK37401.1"/>
    </source>
</evidence>
<evidence type="ECO:0000256" key="12">
    <source>
        <dbReference type="HAMAP-Rule" id="MF_00165"/>
    </source>
</evidence>
<dbReference type="Gene3D" id="3.40.50.300">
    <property type="entry name" value="P-loop containing nucleotide triphosphate hydrolases"/>
    <property type="match status" value="1"/>
</dbReference>
<feature type="domain" description="Thymidylate kinase-like" evidence="13">
    <location>
        <begin position="8"/>
        <end position="198"/>
    </location>
</feature>
<keyword evidence="8 12" id="KW-0067">ATP-binding</keyword>
<dbReference type="InterPro" id="IPR039430">
    <property type="entry name" value="Thymidylate_kin-like_dom"/>
</dbReference>
<evidence type="ECO:0000256" key="5">
    <source>
        <dbReference type="ARBA" id="ARBA00022727"/>
    </source>
</evidence>
<comment type="similarity">
    <text evidence="1 12">Belongs to the thymidylate kinase family.</text>
</comment>
<dbReference type="InterPro" id="IPR027417">
    <property type="entry name" value="P-loop_NTPase"/>
</dbReference>
<dbReference type="EMBL" id="FOSH01000009">
    <property type="protein sequence ID" value="SFK37401.1"/>
    <property type="molecule type" value="Genomic_DNA"/>
</dbReference>
<dbReference type="NCBIfam" id="TIGR00041">
    <property type="entry name" value="DTMP_kinase"/>
    <property type="match status" value="1"/>
</dbReference>
<keyword evidence="4 12" id="KW-0808">Transferase</keyword>
<dbReference type="GO" id="GO:0006227">
    <property type="term" value="P:dUDP biosynthetic process"/>
    <property type="evidence" value="ECO:0007669"/>
    <property type="project" value="TreeGrafter"/>
</dbReference>
<dbReference type="OrthoDB" id="9774907at2"/>
<dbReference type="InterPro" id="IPR018094">
    <property type="entry name" value="Thymidylate_kinase"/>
</dbReference>
<evidence type="ECO:0000256" key="10">
    <source>
        <dbReference type="ARBA" id="ARBA00048743"/>
    </source>
</evidence>
<evidence type="ECO:0000256" key="9">
    <source>
        <dbReference type="ARBA" id="ARBA00029962"/>
    </source>
</evidence>
<dbReference type="HAMAP" id="MF_00165">
    <property type="entry name" value="Thymidylate_kinase"/>
    <property type="match status" value="1"/>
</dbReference>
<evidence type="ECO:0000256" key="2">
    <source>
        <dbReference type="ARBA" id="ARBA00012980"/>
    </source>
</evidence>
<evidence type="ECO:0000256" key="4">
    <source>
        <dbReference type="ARBA" id="ARBA00022679"/>
    </source>
</evidence>
<keyword evidence="15" id="KW-1185">Reference proteome</keyword>
<keyword evidence="6 12" id="KW-0547">Nucleotide-binding</keyword>
<keyword evidence="7 12" id="KW-0418">Kinase</keyword>
<dbReference type="PANTHER" id="PTHR10344">
    <property type="entry name" value="THYMIDYLATE KINASE"/>
    <property type="match status" value="1"/>
</dbReference>
<accession>A0A1I3Z1A4</accession>
<proteinExistence type="inferred from homology"/>
<dbReference type="GO" id="GO:0005829">
    <property type="term" value="C:cytosol"/>
    <property type="evidence" value="ECO:0007669"/>
    <property type="project" value="TreeGrafter"/>
</dbReference>